<feature type="transmembrane region" description="Helical" evidence="1">
    <location>
        <begin position="57"/>
        <end position="81"/>
    </location>
</feature>
<accession>A0A7I8DLZ6</accession>
<keyword evidence="3" id="KW-1185">Reference proteome</keyword>
<keyword evidence="1" id="KW-0472">Membrane</keyword>
<evidence type="ECO:0000256" key="1">
    <source>
        <dbReference type="SAM" id="Phobius"/>
    </source>
</evidence>
<dbReference type="KEGG" id="acht:bsdcttw_03470"/>
<reference evidence="2 3" key="1">
    <citation type="submission" date="2020-08" db="EMBL/GenBank/DDBJ databases">
        <title>Draft genome sequencing of an Anaerocolumna strain isolated from anoxic soil subjected to BSD treatment.</title>
        <authorList>
            <person name="Uek A."/>
            <person name="Tonouchi A."/>
        </authorList>
    </citation>
    <scope>NUCLEOTIDE SEQUENCE [LARGE SCALE GENOMIC DNA]</scope>
    <source>
        <strain evidence="2 3">CTTW</strain>
    </source>
</reference>
<protein>
    <submittedName>
        <fullName evidence="2">Uncharacterized protein</fullName>
    </submittedName>
</protein>
<proteinExistence type="predicted"/>
<dbReference type="EMBL" id="AP023368">
    <property type="protein sequence ID" value="BCJ97306.1"/>
    <property type="molecule type" value="Genomic_DNA"/>
</dbReference>
<name>A0A7I8DLZ6_9FIRM</name>
<dbReference type="RefSeq" id="WP_185257748.1">
    <property type="nucleotide sequence ID" value="NZ_AP023368.1"/>
</dbReference>
<evidence type="ECO:0000313" key="3">
    <source>
        <dbReference type="Proteomes" id="UP000515703"/>
    </source>
</evidence>
<reference evidence="2 3" key="2">
    <citation type="submission" date="2020-08" db="EMBL/GenBank/DDBJ databases">
        <authorList>
            <person name="Ueki A."/>
            <person name="Tonouchi A."/>
        </authorList>
    </citation>
    <scope>NUCLEOTIDE SEQUENCE [LARGE SCALE GENOMIC DNA]</scope>
    <source>
        <strain evidence="2 3">CTTW</strain>
    </source>
</reference>
<dbReference type="AlphaFoldDB" id="A0A7I8DLZ6"/>
<dbReference type="Proteomes" id="UP000515703">
    <property type="component" value="Chromosome"/>
</dbReference>
<evidence type="ECO:0000313" key="2">
    <source>
        <dbReference type="EMBL" id="BCJ97306.1"/>
    </source>
</evidence>
<gene>
    <name evidence="2" type="ORF">bsdcttw_03470</name>
</gene>
<keyword evidence="1" id="KW-0812">Transmembrane</keyword>
<keyword evidence="1" id="KW-1133">Transmembrane helix</keyword>
<organism evidence="2 3">
    <name type="scientific">Anaerocolumna chitinilytica</name>
    <dbReference type="NCBI Taxonomy" id="1727145"/>
    <lineage>
        <taxon>Bacteria</taxon>
        <taxon>Bacillati</taxon>
        <taxon>Bacillota</taxon>
        <taxon>Clostridia</taxon>
        <taxon>Lachnospirales</taxon>
        <taxon>Lachnospiraceae</taxon>
        <taxon>Anaerocolumna</taxon>
    </lineage>
</organism>
<sequence>MSNIMNINLLKKHILGLAISLLLVIVNIELIQKNVDVIFENYFIDLDNFAKYCFEPIIMLITLAGIILTYYFVIKIFVLLFKKDAK</sequence>